<proteinExistence type="predicted"/>
<sequence>MLSLPPAMQAALSSGVTQLAWCWLITRGDGERLGFTDHDGVLEIDGVACEPASGLVPGAIRSEAGSPARGAAFGAVSSDRISAADIAKGLYDGARVEVWRVDWAAPETRVRVFTGEIGEIRRSGAGFEVELAGLSARLNRRIGRVFSKACDAELGDARCGVDVSASAFTGEGSVAEMASTARFAAEGLDTYQPGWFAHGRLVWLTGANAGAAARVETHELRGGAVQIALAGAPAFPLAPGDTFQIIAGCDGRAETCRTKFANFARFRGCPHIPGNDVLIRHAGSEAVRDGGRR</sequence>
<dbReference type="InterPro" id="IPR018964">
    <property type="entry name" value="Phage_phiJL001_Gp84_C"/>
</dbReference>
<gene>
    <name evidence="2" type="ORF">GCM10007420_14820</name>
</gene>
<dbReference type="NCBIfam" id="TIGR02218">
    <property type="entry name" value="phg_TIGR02218"/>
    <property type="match status" value="1"/>
</dbReference>
<dbReference type="Proteomes" id="UP000648722">
    <property type="component" value="Unassembled WGS sequence"/>
</dbReference>
<keyword evidence="3" id="KW-1185">Reference proteome</keyword>
<evidence type="ECO:0000259" key="1">
    <source>
        <dbReference type="Pfam" id="PF09356"/>
    </source>
</evidence>
<reference evidence="3" key="1">
    <citation type="journal article" date="2019" name="Int. J. Syst. Evol. Microbiol.">
        <title>The Global Catalogue of Microorganisms (GCM) 10K type strain sequencing project: providing services to taxonomists for standard genome sequencing and annotation.</title>
        <authorList>
            <consortium name="The Broad Institute Genomics Platform"/>
            <consortium name="The Broad Institute Genome Sequencing Center for Infectious Disease"/>
            <person name="Wu L."/>
            <person name="Ma J."/>
        </authorList>
    </citation>
    <scope>NUCLEOTIDE SEQUENCE [LARGE SCALE GENOMIC DNA]</scope>
    <source>
        <strain evidence="3">CGMCC 1.12766</strain>
    </source>
</reference>
<dbReference type="InterPro" id="IPR011928">
    <property type="entry name" value="Phage_phiJL001_Gp84"/>
</dbReference>
<dbReference type="EMBL" id="BMFS01000006">
    <property type="protein sequence ID" value="GGG99958.1"/>
    <property type="molecule type" value="Genomic_DNA"/>
</dbReference>
<feature type="domain" description="Bacteriophage phiJL001 Gp84 C-terminal" evidence="1">
    <location>
        <begin position="194"/>
        <end position="276"/>
    </location>
</feature>
<evidence type="ECO:0000313" key="2">
    <source>
        <dbReference type="EMBL" id="GGG99958.1"/>
    </source>
</evidence>
<evidence type="ECO:0000313" key="3">
    <source>
        <dbReference type="Proteomes" id="UP000648722"/>
    </source>
</evidence>
<accession>A0ABQ1XQ16</accession>
<name>A0ABQ1XQ16_9PROT</name>
<organism evidence="2 3">
    <name type="scientific">Glycocaulis albus</name>
    <dbReference type="NCBI Taxonomy" id="1382801"/>
    <lineage>
        <taxon>Bacteria</taxon>
        <taxon>Pseudomonadati</taxon>
        <taxon>Pseudomonadota</taxon>
        <taxon>Alphaproteobacteria</taxon>
        <taxon>Maricaulales</taxon>
        <taxon>Maricaulaceae</taxon>
        <taxon>Glycocaulis</taxon>
    </lineage>
</organism>
<dbReference type="RefSeq" id="WP_188451941.1">
    <property type="nucleotide sequence ID" value="NZ_BMFS01000006.1"/>
</dbReference>
<dbReference type="Pfam" id="PF09356">
    <property type="entry name" value="Phage_BR0599"/>
    <property type="match status" value="1"/>
</dbReference>
<protein>
    <recommendedName>
        <fullName evidence="1">Bacteriophage phiJL001 Gp84 C-terminal domain-containing protein</fullName>
    </recommendedName>
</protein>
<comment type="caution">
    <text evidence="2">The sequence shown here is derived from an EMBL/GenBank/DDBJ whole genome shotgun (WGS) entry which is preliminary data.</text>
</comment>
<dbReference type="Pfam" id="PF09931">
    <property type="entry name" value="Phage_phiJL001_Gp84_N"/>
    <property type="match status" value="1"/>
</dbReference>